<keyword evidence="4 8" id="KW-0479">Metal-binding</keyword>
<evidence type="ECO:0000256" key="3">
    <source>
        <dbReference type="ARBA" id="ARBA00022617"/>
    </source>
</evidence>
<gene>
    <name evidence="11" type="primary">LOC104761194</name>
</gene>
<comment type="cofactor">
    <cofactor evidence="1">
        <name>heme</name>
        <dbReference type="ChEBI" id="CHEBI:30413"/>
    </cofactor>
</comment>
<keyword evidence="9" id="KW-0472">Membrane</keyword>
<evidence type="ECO:0000256" key="4">
    <source>
        <dbReference type="ARBA" id="ARBA00022723"/>
    </source>
</evidence>
<evidence type="ECO:0000256" key="7">
    <source>
        <dbReference type="ARBA" id="ARBA00023033"/>
    </source>
</evidence>
<dbReference type="PRINTS" id="PR00385">
    <property type="entry name" value="P450"/>
</dbReference>
<keyword evidence="10" id="KW-1185">Reference proteome</keyword>
<evidence type="ECO:0000313" key="11">
    <source>
        <dbReference type="RefSeq" id="XP_010482535.1"/>
    </source>
</evidence>
<dbReference type="PRINTS" id="PR00463">
    <property type="entry name" value="EP450I"/>
</dbReference>
<dbReference type="GeneID" id="104761194"/>
<dbReference type="InterPro" id="IPR002401">
    <property type="entry name" value="Cyt_P450_E_grp-I"/>
</dbReference>
<dbReference type="SUPFAM" id="SSF48264">
    <property type="entry name" value="Cytochrome P450"/>
    <property type="match status" value="1"/>
</dbReference>
<evidence type="ECO:0000256" key="5">
    <source>
        <dbReference type="ARBA" id="ARBA00023002"/>
    </source>
</evidence>
<dbReference type="PANTHER" id="PTHR24296">
    <property type="entry name" value="CYTOCHROME P450"/>
    <property type="match status" value="1"/>
</dbReference>
<evidence type="ECO:0000256" key="2">
    <source>
        <dbReference type="ARBA" id="ARBA00010617"/>
    </source>
</evidence>
<keyword evidence="9" id="KW-1133">Transmembrane helix</keyword>
<keyword evidence="3 8" id="KW-0349">Heme</keyword>
<reference evidence="11" key="2">
    <citation type="submission" date="2025-08" db="UniProtKB">
        <authorList>
            <consortium name="RefSeq"/>
        </authorList>
    </citation>
    <scope>IDENTIFICATION</scope>
    <source>
        <tissue evidence="11">Leaf</tissue>
    </source>
</reference>
<dbReference type="RefSeq" id="XP_010482535.1">
    <property type="nucleotide sequence ID" value="XM_010484233.2"/>
</dbReference>
<evidence type="ECO:0000256" key="9">
    <source>
        <dbReference type="SAM" id="Phobius"/>
    </source>
</evidence>
<organism evidence="10 11">
    <name type="scientific">Camelina sativa</name>
    <name type="common">False flax</name>
    <name type="synonym">Myagrum sativum</name>
    <dbReference type="NCBI Taxonomy" id="90675"/>
    <lineage>
        <taxon>Eukaryota</taxon>
        <taxon>Viridiplantae</taxon>
        <taxon>Streptophyta</taxon>
        <taxon>Embryophyta</taxon>
        <taxon>Tracheophyta</taxon>
        <taxon>Spermatophyta</taxon>
        <taxon>Magnoliopsida</taxon>
        <taxon>eudicotyledons</taxon>
        <taxon>Gunneridae</taxon>
        <taxon>Pentapetalae</taxon>
        <taxon>rosids</taxon>
        <taxon>malvids</taxon>
        <taxon>Brassicales</taxon>
        <taxon>Brassicaceae</taxon>
        <taxon>Camelineae</taxon>
        <taxon>Camelina</taxon>
    </lineage>
</organism>
<protein>
    <submittedName>
        <fullName evidence="11">Alkane hydroxylase MAH1-like</fullName>
    </submittedName>
</protein>
<dbReference type="InterPro" id="IPR017972">
    <property type="entry name" value="Cyt_P450_CS"/>
</dbReference>
<reference evidence="10" key="1">
    <citation type="journal article" date="2014" name="Nat. Commun.">
        <title>The emerging biofuel crop Camelina sativa retains a highly undifferentiated hexaploid genome structure.</title>
        <authorList>
            <person name="Kagale S."/>
            <person name="Koh C."/>
            <person name="Nixon J."/>
            <person name="Bollina V."/>
            <person name="Clarke W.E."/>
            <person name="Tuteja R."/>
            <person name="Spillane C."/>
            <person name="Robinson S.J."/>
            <person name="Links M.G."/>
            <person name="Clarke C."/>
            <person name="Higgins E.E."/>
            <person name="Huebert T."/>
            <person name="Sharpe A.G."/>
            <person name="Parkin I.A."/>
        </authorList>
    </citation>
    <scope>NUCLEOTIDE SEQUENCE [LARGE SCALE GENOMIC DNA]</scope>
    <source>
        <strain evidence="10">cv. DH55</strain>
    </source>
</reference>
<feature type="transmembrane region" description="Helical" evidence="9">
    <location>
        <begin position="6"/>
        <end position="24"/>
    </location>
</feature>
<keyword evidence="6 8" id="KW-0408">Iron</keyword>
<name>A0ABM0X958_CAMSA</name>
<accession>A0ABM0X958</accession>
<dbReference type="InterPro" id="IPR036396">
    <property type="entry name" value="Cyt_P450_sf"/>
</dbReference>
<dbReference type="Gene3D" id="1.10.630.10">
    <property type="entry name" value="Cytochrome P450"/>
    <property type="match status" value="1"/>
</dbReference>
<dbReference type="Pfam" id="PF00067">
    <property type="entry name" value="p450"/>
    <property type="match status" value="1"/>
</dbReference>
<evidence type="ECO:0000256" key="6">
    <source>
        <dbReference type="ARBA" id="ARBA00023004"/>
    </source>
</evidence>
<dbReference type="CDD" id="cd11064">
    <property type="entry name" value="CYP86A"/>
    <property type="match status" value="1"/>
</dbReference>
<comment type="similarity">
    <text evidence="2 8">Belongs to the cytochrome P450 family.</text>
</comment>
<proteinExistence type="inferred from homology"/>
<evidence type="ECO:0000256" key="8">
    <source>
        <dbReference type="RuleBase" id="RU000461"/>
    </source>
</evidence>
<dbReference type="InterPro" id="IPR001128">
    <property type="entry name" value="Cyt_P450"/>
</dbReference>
<evidence type="ECO:0000313" key="10">
    <source>
        <dbReference type="Proteomes" id="UP000694864"/>
    </source>
</evidence>
<evidence type="ECO:0000256" key="1">
    <source>
        <dbReference type="ARBA" id="ARBA00001971"/>
    </source>
</evidence>
<sequence>MDSISSIGVSIAIICFLILHCFPFKKHLYRFFIISWPVVGMIPGLVLVLHRVYDFTVELFESTELTFLFKGPWFVGMDMLLTADPANIHYIVNSNFSNFVKGSDFKEVFDAFEYALLTKDSVAWKNLRKATHVMINHQGFQRLSMSTMRGKLKDGLVPFFNHTAEEGTTVDLQEVFRRFTFDITLVTVTGCDDPRSLSIDMPEVESAKALDDIVEGIKYRHVKPRFLWKLQKWTGVGIEKKMTEAGAIFDRVCAKYISARREEIKRSQGIDHDHCDGESEDLLTSHIKLDTTKYQLLDPINDKFLRDNVLALILAGRDTIASALTWFFWLLSENPKAMTKIRQEINKILPRSSSSSCQETPSYDPMECVNKLMYLHAALCETMRLYPPVPLERVSPLESDVLPSGHKVEANSNILIFIYGVGRMRAVWGEDALDFKPERWISETGELRHIPAFKFLAFNAGPRICLGKQLAMILMKNVAVEILQNYDIKVATGQKFEPDTSLILRMKHGFKVTINKRCSG</sequence>
<keyword evidence="5 8" id="KW-0560">Oxidoreductase</keyword>
<dbReference type="Proteomes" id="UP000694864">
    <property type="component" value="Chromosome 18"/>
</dbReference>
<dbReference type="PROSITE" id="PS00086">
    <property type="entry name" value="CYTOCHROME_P450"/>
    <property type="match status" value="1"/>
</dbReference>
<keyword evidence="7 8" id="KW-0503">Monooxygenase</keyword>
<keyword evidence="9" id="KW-0812">Transmembrane</keyword>
<feature type="transmembrane region" description="Helical" evidence="9">
    <location>
        <begin position="31"/>
        <end position="53"/>
    </location>
</feature>